<dbReference type="Proteomes" id="UP000050525">
    <property type="component" value="Unassembled WGS sequence"/>
</dbReference>
<feature type="region of interest" description="Disordered" evidence="1">
    <location>
        <begin position="485"/>
        <end position="505"/>
    </location>
</feature>
<dbReference type="EMBL" id="AKHW03005679">
    <property type="protein sequence ID" value="KYO25680.1"/>
    <property type="molecule type" value="Genomic_DNA"/>
</dbReference>
<evidence type="ECO:0000313" key="2">
    <source>
        <dbReference type="EMBL" id="KYO25680.1"/>
    </source>
</evidence>
<gene>
    <name evidence="2" type="ORF">Y1Q_0001836</name>
</gene>
<name>A0A151MMQ5_ALLMI</name>
<comment type="caution">
    <text evidence="2">The sequence shown here is derived from an EMBL/GenBank/DDBJ whole genome shotgun (WGS) entry which is preliminary data.</text>
</comment>
<accession>A0A151MMQ5</accession>
<organism evidence="2 3">
    <name type="scientific">Alligator mississippiensis</name>
    <name type="common">American alligator</name>
    <dbReference type="NCBI Taxonomy" id="8496"/>
    <lineage>
        <taxon>Eukaryota</taxon>
        <taxon>Metazoa</taxon>
        <taxon>Chordata</taxon>
        <taxon>Craniata</taxon>
        <taxon>Vertebrata</taxon>
        <taxon>Euteleostomi</taxon>
        <taxon>Archelosauria</taxon>
        <taxon>Archosauria</taxon>
        <taxon>Crocodylia</taxon>
        <taxon>Alligatoridae</taxon>
        <taxon>Alligatorinae</taxon>
        <taxon>Alligator</taxon>
    </lineage>
</organism>
<proteinExistence type="predicted"/>
<reference evidence="2 3" key="1">
    <citation type="journal article" date="2012" name="Genome Biol.">
        <title>Sequencing three crocodilian genomes to illuminate the evolution of archosaurs and amniotes.</title>
        <authorList>
            <person name="St John J.A."/>
            <person name="Braun E.L."/>
            <person name="Isberg S.R."/>
            <person name="Miles L.G."/>
            <person name="Chong A.Y."/>
            <person name="Gongora J."/>
            <person name="Dalzell P."/>
            <person name="Moran C."/>
            <person name="Bed'hom B."/>
            <person name="Abzhanov A."/>
            <person name="Burgess S.C."/>
            <person name="Cooksey A.M."/>
            <person name="Castoe T.A."/>
            <person name="Crawford N.G."/>
            <person name="Densmore L.D."/>
            <person name="Drew J.C."/>
            <person name="Edwards S.V."/>
            <person name="Faircloth B.C."/>
            <person name="Fujita M.K."/>
            <person name="Greenwold M.J."/>
            <person name="Hoffmann F.G."/>
            <person name="Howard J.M."/>
            <person name="Iguchi T."/>
            <person name="Janes D.E."/>
            <person name="Khan S.Y."/>
            <person name="Kohno S."/>
            <person name="de Koning A.J."/>
            <person name="Lance S.L."/>
            <person name="McCarthy F.M."/>
            <person name="McCormack J.E."/>
            <person name="Merchant M.E."/>
            <person name="Peterson D.G."/>
            <person name="Pollock D.D."/>
            <person name="Pourmand N."/>
            <person name="Raney B.J."/>
            <person name="Roessler K.A."/>
            <person name="Sanford J.R."/>
            <person name="Sawyer R.H."/>
            <person name="Schmidt C.J."/>
            <person name="Triplett E.W."/>
            <person name="Tuberville T.D."/>
            <person name="Venegas-Anaya M."/>
            <person name="Howard J.T."/>
            <person name="Jarvis E.D."/>
            <person name="Guillette L.J.Jr."/>
            <person name="Glenn T.C."/>
            <person name="Green R.E."/>
            <person name="Ray D.A."/>
        </authorList>
    </citation>
    <scope>NUCLEOTIDE SEQUENCE [LARGE SCALE GENOMIC DNA]</scope>
    <source>
        <strain evidence="2">KSC_2009_1</strain>
    </source>
</reference>
<protein>
    <submittedName>
        <fullName evidence="2">Uncharacterized protein</fullName>
    </submittedName>
</protein>
<keyword evidence="3" id="KW-1185">Reference proteome</keyword>
<evidence type="ECO:0000313" key="3">
    <source>
        <dbReference type="Proteomes" id="UP000050525"/>
    </source>
</evidence>
<dbReference type="AlphaFoldDB" id="A0A151MMQ5"/>
<evidence type="ECO:0000256" key="1">
    <source>
        <dbReference type="SAM" id="MobiDB-lite"/>
    </source>
</evidence>
<sequence length="529" mass="58731">MSDKKSKKAKHISAQNRVRQFPAGTLHAHSGFLFCQGRGKKQATAALVLRRGAEWREAALAFVEAFTAANIPLEKLDHPRLRDYLPGTGGLPCAARLRQDYLPGMLASRAPSPWALPPGEAVAVVVAEATDAHGHCVLRLLFVPSGWAPHGPSVFEAEPVPLASLSSTVVAQAVVKAVITHGVDFNRVSAFLSGHAVYMCRAFSDVLQGMMPGAVHVTCNAHILSLVSDIWRMHFPDVDTLVSSLKKAFEHCPGRKLRYGEFVANQSGELQAAVPLTVEPAPVKCNSWFDAVCYHAKNIQHYQQFVRQELEITPGTQYMLKLHELLKQGDIGDKVEFVAENVTPFRELLTWFEGRQVLNHNMHNKLMDLISWVEDMASQQLSDCPTENQRRQDVFQAIAAKLKQFYKYDPSLPPRFKQPAAAFFSAVRIFDPNQINCFYSGLRESELHEGGGCESLPMWQILRTAEEQGKLEGSMSLSQRWMSTGTCHGPSASTPPPRAHRSGCSTTLHGESGQHLLRWHCLQCGWARR</sequence>